<gene>
    <name evidence="1" type="ORF">DERF_011010</name>
</gene>
<accession>A0A922HRE7</accession>
<protein>
    <submittedName>
        <fullName evidence="1">Uncharacterized protein</fullName>
    </submittedName>
</protein>
<reference evidence="1" key="1">
    <citation type="submission" date="2013-05" db="EMBL/GenBank/DDBJ databases">
        <authorList>
            <person name="Yim A.K.Y."/>
            <person name="Chan T.F."/>
            <person name="Ji K.M."/>
            <person name="Liu X.Y."/>
            <person name="Zhou J.W."/>
            <person name="Li R.Q."/>
            <person name="Yang K.Y."/>
            <person name="Li J."/>
            <person name="Li M."/>
            <person name="Law P.T.W."/>
            <person name="Wu Y.L."/>
            <person name="Cai Z.L."/>
            <person name="Qin H."/>
            <person name="Bao Y."/>
            <person name="Leung R.K.K."/>
            <person name="Ng P.K.S."/>
            <person name="Zou J."/>
            <person name="Zhong X.J."/>
            <person name="Ran P.X."/>
            <person name="Zhong N.S."/>
            <person name="Liu Z.G."/>
            <person name="Tsui S.K.W."/>
        </authorList>
    </citation>
    <scope>NUCLEOTIDE SEQUENCE</scope>
    <source>
        <strain evidence="1">Derf</strain>
        <tissue evidence="1">Whole organism</tissue>
    </source>
</reference>
<sequence length="73" mass="8400">MKNSEIVHDLLQVNRELPIGPEINQDTLTCPSQNLSLDVGLQPYDLLIKTIFSKRNFVIVHPLQHNSDKNRHI</sequence>
<dbReference type="AlphaFoldDB" id="A0A922HRE7"/>
<name>A0A922HRE7_DERFA</name>
<reference evidence="1" key="2">
    <citation type="journal article" date="2022" name="Res Sq">
        <title>Comparative Genomics Reveals Insights into the Divergent Evolution of Astigmatic Mites and Household Pest Adaptations.</title>
        <authorList>
            <person name="Xiong Q."/>
            <person name="Wan A.T.-Y."/>
            <person name="Liu X.-Y."/>
            <person name="Fung C.S.-H."/>
            <person name="Xiao X."/>
            <person name="Malainual N."/>
            <person name="Hou J."/>
            <person name="Wang L."/>
            <person name="Wang M."/>
            <person name="Yang K."/>
            <person name="Cui Y."/>
            <person name="Leung E."/>
            <person name="Nong W."/>
            <person name="Shin S.-K."/>
            <person name="Au S."/>
            <person name="Jeong K.Y."/>
            <person name="Chew F.T."/>
            <person name="Hui J."/>
            <person name="Leung T.F."/>
            <person name="Tungtrongchitr A."/>
            <person name="Zhong N."/>
            <person name="Liu Z."/>
            <person name="Tsui S."/>
        </authorList>
    </citation>
    <scope>NUCLEOTIDE SEQUENCE</scope>
    <source>
        <strain evidence="1">Derf</strain>
        <tissue evidence="1">Whole organism</tissue>
    </source>
</reference>
<evidence type="ECO:0000313" key="2">
    <source>
        <dbReference type="Proteomes" id="UP000790347"/>
    </source>
</evidence>
<proteinExistence type="predicted"/>
<evidence type="ECO:0000313" key="1">
    <source>
        <dbReference type="EMBL" id="KAH9506268.1"/>
    </source>
</evidence>
<organism evidence="1 2">
    <name type="scientific">Dermatophagoides farinae</name>
    <name type="common">American house dust mite</name>
    <dbReference type="NCBI Taxonomy" id="6954"/>
    <lineage>
        <taxon>Eukaryota</taxon>
        <taxon>Metazoa</taxon>
        <taxon>Ecdysozoa</taxon>
        <taxon>Arthropoda</taxon>
        <taxon>Chelicerata</taxon>
        <taxon>Arachnida</taxon>
        <taxon>Acari</taxon>
        <taxon>Acariformes</taxon>
        <taxon>Sarcoptiformes</taxon>
        <taxon>Astigmata</taxon>
        <taxon>Psoroptidia</taxon>
        <taxon>Analgoidea</taxon>
        <taxon>Pyroglyphidae</taxon>
        <taxon>Dermatophagoidinae</taxon>
        <taxon>Dermatophagoides</taxon>
    </lineage>
</organism>
<dbReference type="Proteomes" id="UP000790347">
    <property type="component" value="Unassembled WGS sequence"/>
</dbReference>
<dbReference type="EMBL" id="ASGP02000005">
    <property type="protein sequence ID" value="KAH9506268.1"/>
    <property type="molecule type" value="Genomic_DNA"/>
</dbReference>
<keyword evidence="2" id="KW-1185">Reference proteome</keyword>
<comment type="caution">
    <text evidence="1">The sequence shown here is derived from an EMBL/GenBank/DDBJ whole genome shotgun (WGS) entry which is preliminary data.</text>
</comment>